<proteinExistence type="predicted"/>
<dbReference type="OrthoDB" id="6223128at2759"/>
<dbReference type="Proteomes" id="UP000274429">
    <property type="component" value="Unassembled WGS sequence"/>
</dbReference>
<name>A0A0R3WKR2_HYDTA</name>
<dbReference type="WBParaSite" id="TTAC_0000132501-mRNA-1">
    <property type="protein sequence ID" value="TTAC_0000132501-mRNA-1"/>
    <property type="gene ID" value="TTAC_0000132501"/>
</dbReference>
<reference evidence="3 4" key="2">
    <citation type="submission" date="2018-11" db="EMBL/GenBank/DDBJ databases">
        <authorList>
            <consortium name="Pathogen Informatics"/>
        </authorList>
    </citation>
    <scope>NUCLEOTIDE SEQUENCE [LARGE SCALE GENOMIC DNA]</scope>
</reference>
<dbReference type="AlphaFoldDB" id="A0A0R3WKR2"/>
<reference evidence="5" key="1">
    <citation type="submission" date="2017-02" db="UniProtKB">
        <authorList>
            <consortium name="WormBaseParasite"/>
        </authorList>
    </citation>
    <scope>IDENTIFICATION</scope>
</reference>
<keyword evidence="1" id="KW-0812">Transmembrane</keyword>
<evidence type="ECO:0000313" key="3">
    <source>
        <dbReference type="EMBL" id="VDM17795.1"/>
    </source>
</evidence>
<gene>
    <name evidence="3" type="ORF">TTAC_LOCUS1312</name>
</gene>
<evidence type="ECO:0000256" key="1">
    <source>
        <dbReference type="SAM" id="Phobius"/>
    </source>
</evidence>
<dbReference type="Pfam" id="PF16020">
    <property type="entry name" value="Deltameth_res"/>
    <property type="match status" value="1"/>
</dbReference>
<keyword evidence="1" id="KW-1133">Transmembrane helix</keyword>
<feature type="transmembrane region" description="Helical" evidence="1">
    <location>
        <begin position="63"/>
        <end position="82"/>
    </location>
</feature>
<evidence type="ECO:0000313" key="5">
    <source>
        <dbReference type="WBParaSite" id="TTAC_0000132501-mRNA-1"/>
    </source>
</evidence>
<evidence type="ECO:0000313" key="4">
    <source>
        <dbReference type="Proteomes" id="UP000274429"/>
    </source>
</evidence>
<evidence type="ECO:0000259" key="2">
    <source>
        <dbReference type="Pfam" id="PF16020"/>
    </source>
</evidence>
<keyword evidence="4" id="KW-1185">Reference proteome</keyword>
<dbReference type="InterPro" id="IPR031973">
    <property type="entry name" value="Deltameth_res_prag01"/>
</dbReference>
<keyword evidence="1" id="KW-0472">Membrane</keyword>
<accession>A0A0R3WKR2</accession>
<feature type="domain" description="Deltamethrin resistance protein prag01" evidence="2">
    <location>
        <begin position="40"/>
        <end position="78"/>
    </location>
</feature>
<organism evidence="5">
    <name type="scientific">Hydatigena taeniaeformis</name>
    <name type="common">Feline tapeworm</name>
    <name type="synonym">Taenia taeniaeformis</name>
    <dbReference type="NCBI Taxonomy" id="6205"/>
    <lineage>
        <taxon>Eukaryota</taxon>
        <taxon>Metazoa</taxon>
        <taxon>Spiralia</taxon>
        <taxon>Lophotrochozoa</taxon>
        <taxon>Platyhelminthes</taxon>
        <taxon>Cestoda</taxon>
        <taxon>Eucestoda</taxon>
        <taxon>Cyclophyllidea</taxon>
        <taxon>Taeniidae</taxon>
        <taxon>Hydatigera</taxon>
    </lineage>
</organism>
<dbReference type="EMBL" id="UYWX01000257">
    <property type="protein sequence ID" value="VDM17795.1"/>
    <property type="molecule type" value="Genomic_DNA"/>
</dbReference>
<sequence>MAALLRRGAVRLLTKAMRSDAVRVAKSHVQPIRFPQVNYNDMTKPEGPWQEKYDALNAEYSKYMYLGICSFVISLGIVGSRLHTTDSRALDFVHA</sequence>
<protein>
    <submittedName>
        <fullName evidence="5">Deltameth_res domain-containing protein</fullName>
    </submittedName>
</protein>